<sequence>MPEGRTSNETSTISLQVVISSRDQCFIKPKFQRLRRFMSLVLIGIPSLGGLLQILEQEDGMQWRELKNQLINRTSIVTVVGSLVTEAAVSFVISKTPSPITAWDDSFPYVCLLAGGLCSALCVVSGLGLVMFLNAVQPQTERNKYKHIQAYSCCCVAGDAILLAVYRHTCTNYRNDCSCLAW</sequence>
<feature type="transmembrane region" description="Helical" evidence="1">
    <location>
        <begin position="76"/>
        <end position="94"/>
    </location>
</feature>
<dbReference type="OrthoDB" id="2672328at2759"/>
<name>A0A0C3JB84_PISTI</name>
<reference evidence="2 3" key="1">
    <citation type="submission" date="2014-04" db="EMBL/GenBank/DDBJ databases">
        <authorList>
            <consortium name="DOE Joint Genome Institute"/>
            <person name="Kuo A."/>
            <person name="Kohler A."/>
            <person name="Costa M.D."/>
            <person name="Nagy L.G."/>
            <person name="Floudas D."/>
            <person name="Copeland A."/>
            <person name="Barry K.W."/>
            <person name="Cichocki N."/>
            <person name="Veneault-Fourrey C."/>
            <person name="LaButti K."/>
            <person name="Lindquist E.A."/>
            <person name="Lipzen A."/>
            <person name="Lundell T."/>
            <person name="Morin E."/>
            <person name="Murat C."/>
            <person name="Sun H."/>
            <person name="Tunlid A."/>
            <person name="Henrissat B."/>
            <person name="Grigoriev I.V."/>
            <person name="Hibbett D.S."/>
            <person name="Martin F."/>
            <person name="Nordberg H.P."/>
            <person name="Cantor M.N."/>
            <person name="Hua S.X."/>
        </authorList>
    </citation>
    <scope>NUCLEOTIDE SEQUENCE [LARGE SCALE GENOMIC DNA]</scope>
    <source>
        <strain evidence="2 3">Marx 270</strain>
    </source>
</reference>
<protein>
    <submittedName>
        <fullName evidence="2">Uncharacterized protein</fullName>
    </submittedName>
</protein>
<proteinExistence type="predicted"/>
<feature type="transmembrane region" description="Helical" evidence="1">
    <location>
        <begin position="37"/>
        <end position="55"/>
    </location>
</feature>
<evidence type="ECO:0000313" key="3">
    <source>
        <dbReference type="Proteomes" id="UP000054217"/>
    </source>
</evidence>
<dbReference type="HOGENOM" id="CLU_1482582_0_0_1"/>
<keyword evidence="1" id="KW-0812">Transmembrane</keyword>
<gene>
    <name evidence="2" type="ORF">M404DRAFT_1007930</name>
</gene>
<organism evidence="2 3">
    <name type="scientific">Pisolithus tinctorius Marx 270</name>
    <dbReference type="NCBI Taxonomy" id="870435"/>
    <lineage>
        <taxon>Eukaryota</taxon>
        <taxon>Fungi</taxon>
        <taxon>Dikarya</taxon>
        <taxon>Basidiomycota</taxon>
        <taxon>Agaricomycotina</taxon>
        <taxon>Agaricomycetes</taxon>
        <taxon>Agaricomycetidae</taxon>
        <taxon>Boletales</taxon>
        <taxon>Sclerodermatineae</taxon>
        <taxon>Pisolithaceae</taxon>
        <taxon>Pisolithus</taxon>
    </lineage>
</organism>
<keyword evidence="3" id="KW-1185">Reference proteome</keyword>
<accession>A0A0C3JB84</accession>
<keyword evidence="1" id="KW-0472">Membrane</keyword>
<reference evidence="3" key="2">
    <citation type="submission" date="2015-01" db="EMBL/GenBank/DDBJ databases">
        <title>Evolutionary Origins and Diversification of the Mycorrhizal Mutualists.</title>
        <authorList>
            <consortium name="DOE Joint Genome Institute"/>
            <consortium name="Mycorrhizal Genomics Consortium"/>
            <person name="Kohler A."/>
            <person name="Kuo A."/>
            <person name="Nagy L.G."/>
            <person name="Floudas D."/>
            <person name="Copeland A."/>
            <person name="Barry K.W."/>
            <person name="Cichocki N."/>
            <person name="Veneault-Fourrey C."/>
            <person name="LaButti K."/>
            <person name="Lindquist E.A."/>
            <person name="Lipzen A."/>
            <person name="Lundell T."/>
            <person name="Morin E."/>
            <person name="Murat C."/>
            <person name="Riley R."/>
            <person name="Ohm R."/>
            <person name="Sun H."/>
            <person name="Tunlid A."/>
            <person name="Henrissat B."/>
            <person name="Grigoriev I.V."/>
            <person name="Hibbett D.S."/>
            <person name="Martin F."/>
        </authorList>
    </citation>
    <scope>NUCLEOTIDE SEQUENCE [LARGE SCALE GENOMIC DNA]</scope>
    <source>
        <strain evidence="3">Marx 270</strain>
    </source>
</reference>
<keyword evidence="1" id="KW-1133">Transmembrane helix</keyword>
<dbReference type="AlphaFoldDB" id="A0A0C3JB84"/>
<feature type="transmembrane region" description="Helical" evidence="1">
    <location>
        <begin position="106"/>
        <end position="136"/>
    </location>
</feature>
<evidence type="ECO:0000256" key="1">
    <source>
        <dbReference type="SAM" id="Phobius"/>
    </source>
</evidence>
<dbReference type="InParanoid" id="A0A0C3JB84"/>
<feature type="transmembrane region" description="Helical" evidence="1">
    <location>
        <begin position="148"/>
        <end position="166"/>
    </location>
</feature>
<dbReference type="EMBL" id="KN832082">
    <property type="protein sequence ID" value="KIN94916.1"/>
    <property type="molecule type" value="Genomic_DNA"/>
</dbReference>
<dbReference type="Proteomes" id="UP000054217">
    <property type="component" value="Unassembled WGS sequence"/>
</dbReference>
<evidence type="ECO:0000313" key="2">
    <source>
        <dbReference type="EMBL" id="KIN94916.1"/>
    </source>
</evidence>